<reference evidence="5 6" key="1">
    <citation type="submission" date="2018-06" db="EMBL/GenBank/DDBJ databases">
        <title>Freshwater and sediment microbial communities from various areas in North America, analyzing microbe dynamics in response to fracking.</title>
        <authorList>
            <person name="Lamendella R."/>
        </authorList>
    </citation>
    <scope>NUCLEOTIDE SEQUENCE [LARGE SCALE GENOMIC DNA]</scope>
    <source>
        <strain evidence="5 6">NG-13</strain>
    </source>
</reference>
<dbReference type="InterPro" id="IPR011199">
    <property type="entry name" value="Bacillithiol_biosynth_BshC"/>
</dbReference>
<evidence type="ECO:0000313" key="5">
    <source>
        <dbReference type="EMBL" id="RAJ03355.1"/>
    </source>
</evidence>
<dbReference type="EC" id="6.-.-.-" evidence="2"/>
<dbReference type="Pfam" id="PF10079">
    <property type="entry name" value="Rossmann-like_BshC"/>
    <property type="match status" value="1"/>
</dbReference>
<dbReference type="Proteomes" id="UP000248827">
    <property type="component" value="Unassembled WGS sequence"/>
</dbReference>
<dbReference type="HAMAP" id="MF_01867">
    <property type="entry name" value="BshC"/>
    <property type="match status" value="1"/>
</dbReference>
<dbReference type="InterPro" id="IPR055398">
    <property type="entry name" value="Rossmann-like_BshC"/>
</dbReference>
<gene>
    <name evidence="2" type="primary">bshC</name>
    <name evidence="5" type="ORF">DET54_101553</name>
</gene>
<feature type="domain" description="Bacillithiol biosynthesis BshC N-terminal Rossmann-like" evidence="3">
    <location>
        <begin position="10"/>
        <end position="383"/>
    </location>
</feature>
<dbReference type="RefSeq" id="WP_111618738.1">
    <property type="nucleotide sequence ID" value="NZ_QLLI01000001.1"/>
</dbReference>
<evidence type="ECO:0000256" key="2">
    <source>
        <dbReference type="HAMAP-Rule" id="MF_01867"/>
    </source>
</evidence>
<dbReference type="PIRSF" id="PIRSF012535">
    <property type="entry name" value="UCP012535"/>
    <property type="match status" value="1"/>
</dbReference>
<sequence>MKGITEALRSGTRLAEDYVCSRDAARGLYEYDIRWESGLHTRAEWLDQSVNTRIPRQRLAEYLRIYNKRVNDHGAVHESITRLAEQDALVVTGGQQSGLLTGPLFVIYKAASVVAAAREAENRLQRPVVPVFWIAGEDHDWDEVNHTYLPDANGDMTKIKLQGRFAGRDSVSYVHVETEQWMTVLKQVEHLLPDTVHKPGLMKLVTEIHQASSNLSDAFARLISALFGSSGLILLDAADPDLRRLEQPVFERLIRENGTLRQAYAQGASALEQAGYAMPAEVAEDGANLFYIHEGARLLLMLKDGLYGDRKGLVSFTEERLLQELAEHPERFSNNVLTRPLMQDSILPVAAVILGQGEIAYWGLTREAFGRFGLQMPILLPRLSFTIMEDVHHKHMKQYGLSFQDVQYHMDEKREQWLAQQETFQVDEQFERIQQAFADLYRPLLDQISEIHPGLDRIGDTNVGKISEQMQYLQQQTHKAIKDKHDVSLRHWNGMQNSLFPMNKPQERVHNVLFYLNRYGTEWIEQLIESQNEFRGQHQVIRCSDLL</sequence>
<feature type="domain" description="Bacillithiol biosynthesis BshC C-terminal coiled-coil" evidence="4">
    <location>
        <begin position="385"/>
        <end position="542"/>
    </location>
</feature>
<evidence type="ECO:0000256" key="1">
    <source>
        <dbReference type="ARBA" id="ARBA00022598"/>
    </source>
</evidence>
<organism evidence="5 6">
    <name type="scientific">Paenibacillus pabuli</name>
    <dbReference type="NCBI Taxonomy" id="1472"/>
    <lineage>
        <taxon>Bacteria</taxon>
        <taxon>Bacillati</taxon>
        <taxon>Bacillota</taxon>
        <taxon>Bacilli</taxon>
        <taxon>Bacillales</taxon>
        <taxon>Paenibacillaceae</taxon>
        <taxon>Paenibacillus</taxon>
    </lineage>
</organism>
<dbReference type="NCBIfam" id="TIGR03998">
    <property type="entry name" value="thiol_BshC"/>
    <property type="match status" value="1"/>
</dbReference>
<proteinExistence type="inferred from homology"/>
<evidence type="ECO:0000313" key="6">
    <source>
        <dbReference type="Proteomes" id="UP000248827"/>
    </source>
</evidence>
<name>A0ABX9BT15_9BACL</name>
<evidence type="ECO:0000259" key="3">
    <source>
        <dbReference type="Pfam" id="PF10079"/>
    </source>
</evidence>
<comment type="caution">
    <text evidence="5">The sequence shown here is derived from an EMBL/GenBank/DDBJ whole genome shotgun (WGS) entry which is preliminary data.</text>
</comment>
<evidence type="ECO:0000259" key="4">
    <source>
        <dbReference type="Pfam" id="PF24850"/>
    </source>
</evidence>
<keyword evidence="6" id="KW-1185">Reference proteome</keyword>
<dbReference type="InterPro" id="IPR055399">
    <property type="entry name" value="CC_BshC"/>
</dbReference>
<dbReference type="EMBL" id="QLLI01000001">
    <property type="protein sequence ID" value="RAJ03355.1"/>
    <property type="molecule type" value="Genomic_DNA"/>
</dbReference>
<comment type="similarity">
    <text evidence="2">Belongs to the BshC family.</text>
</comment>
<protein>
    <recommendedName>
        <fullName evidence="2">Putative cysteine ligase BshC</fullName>
        <ecNumber evidence="2">6.-.-.-</ecNumber>
    </recommendedName>
</protein>
<dbReference type="Pfam" id="PF24850">
    <property type="entry name" value="CC_BshC"/>
    <property type="match status" value="1"/>
</dbReference>
<keyword evidence="1 2" id="KW-0436">Ligase</keyword>
<accession>A0ABX9BT15</accession>
<comment type="function">
    <text evidence="2">Involved in bacillithiol (BSH) biosynthesis. May catalyze the last step of the pathway, the addition of cysteine to glucosamine malate (GlcN-Mal) to generate BSH.</text>
</comment>